<dbReference type="AlphaFoldDB" id="A0A936TEE9"/>
<evidence type="ECO:0000313" key="3">
    <source>
        <dbReference type="Proteomes" id="UP000727993"/>
    </source>
</evidence>
<dbReference type="InterPro" id="IPR012902">
    <property type="entry name" value="N_methyl_site"/>
</dbReference>
<dbReference type="EMBL" id="JADJZA010000006">
    <property type="protein sequence ID" value="MBK9296997.1"/>
    <property type="molecule type" value="Genomic_DNA"/>
</dbReference>
<evidence type="ECO:0000313" key="2">
    <source>
        <dbReference type="EMBL" id="MBK9296997.1"/>
    </source>
</evidence>
<accession>A0A936TEE9</accession>
<evidence type="ECO:0000256" key="1">
    <source>
        <dbReference type="SAM" id="Phobius"/>
    </source>
</evidence>
<name>A0A936TEE9_9ACTN</name>
<sequence length="210" mass="22294">MPDLKVSSMIHRLKKRAARSGGRRQAAFTLIEGLVSVAITSIVVVGLMGGVMTALKSSALQRRSAISQVELRNLSEAFNDAPYVACAKASDYADAFKPITGFDIKVDAVTGWEDGSNPATFAAFASNCANARADTGLQRIEYSVSMDAGEGRLETRKHSMLKRYDGTLSELNQQVPAPGVRCNITADEDTFLDQAAPGANHGGAVSGRGR</sequence>
<gene>
    <name evidence="2" type="ORF">IPN02_09200</name>
</gene>
<keyword evidence="1" id="KW-0472">Membrane</keyword>
<dbReference type="Proteomes" id="UP000727993">
    <property type="component" value="Unassembled WGS sequence"/>
</dbReference>
<protein>
    <submittedName>
        <fullName evidence="2">Prepilin-type N-terminal cleavage/methylation domain-containing protein</fullName>
    </submittedName>
</protein>
<feature type="transmembrane region" description="Helical" evidence="1">
    <location>
        <begin position="33"/>
        <end position="55"/>
    </location>
</feature>
<comment type="caution">
    <text evidence="2">The sequence shown here is derived from an EMBL/GenBank/DDBJ whole genome shotgun (WGS) entry which is preliminary data.</text>
</comment>
<keyword evidence="1" id="KW-1133">Transmembrane helix</keyword>
<reference evidence="2 3" key="1">
    <citation type="submission" date="2020-10" db="EMBL/GenBank/DDBJ databases">
        <title>Connecting structure to function with the recovery of over 1000 high-quality activated sludge metagenome-assembled genomes encoding full-length rRNA genes using long-read sequencing.</title>
        <authorList>
            <person name="Singleton C.M."/>
            <person name="Petriglieri F."/>
            <person name="Kristensen J.M."/>
            <person name="Kirkegaard R.H."/>
            <person name="Michaelsen T.Y."/>
            <person name="Andersen M.H."/>
            <person name="Karst S.M."/>
            <person name="Dueholm M.S."/>
            <person name="Nielsen P.H."/>
            <person name="Albertsen M."/>
        </authorList>
    </citation>
    <scope>NUCLEOTIDE SEQUENCE [LARGE SCALE GENOMIC DNA]</scope>
    <source>
        <strain evidence="2">Lyne_18-Q3-R50-59_MAXAC.006</strain>
    </source>
</reference>
<dbReference type="Pfam" id="PF07963">
    <property type="entry name" value="N_methyl"/>
    <property type="match status" value="1"/>
</dbReference>
<proteinExistence type="predicted"/>
<keyword evidence="1" id="KW-0812">Transmembrane</keyword>
<organism evidence="2 3">
    <name type="scientific">Candidatus Neomicrothrix subdominans</name>
    <dbReference type="NCBI Taxonomy" id="2954438"/>
    <lineage>
        <taxon>Bacteria</taxon>
        <taxon>Bacillati</taxon>
        <taxon>Actinomycetota</taxon>
        <taxon>Acidimicrobiia</taxon>
        <taxon>Acidimicrobiales</taxon>
        <taxon>Microthrixaceae</taxon>
        <taxon>Candidatus Neomicrothrix</taxon>
    </lineage>
</organism>